<feature type="region of interest" description="Disordered" evidence="2">
    <location>
        <begin position="840"/>
        <end position="903"/>
    </location>
</feature>
<keyword evidence="1" id="KW-0175">Coiled coil</keyword>
<protein>
    <submittedName>
        <fullName evidence="3">Unnamed protein product</fullName>
    </submittedName>
</protein>
<evidence type="ECO:0000313" key="4">
    <source>
        <dbReference type="Proteomes" id="UP001165083"/>
    </source>
</evidence>
<dbReference type="Proteomes" id="UP001165083">
    <property type="component" value="Unassembled WGS sequence"/>
</dbReference>
<evidence type="ECO:0000256" key="1">
    <source>
        <dbReference type="SAM" id="Coils"/>
    </source>
</evidence>
<feature type="coiled-coil region" evidence="1">
    <location>
        <begin position="280"/>
        <end position="321"/>
    </location>
</feature>
<gene>
    <name evidence="3" type="ORF">Plil01_000325600</name>
</gene>
<reference evidence="3" key="1">
    <citation type="submission" date="2023-04" db="EMBL/GenBank/DDBJ databases">
        <title>Phytophthora lilii NBRC 32176.</title>
        <authorList>
            <person name="Ichikawa N."/>
            <person name="Sato H."/>
            <person name="Tonouchi N."/>
        </authorList>
    </citation>
    <scope>NUCLEOTIDE SEQUENCE</scope>
    <source>
        <strain evidence="3">NBRC 32176</strain>
    </source>
</reference>
<dbReference type="Gene3D" id="1.20.5.190">
    <property type="match status" value="1"/>
</dbReference>
<dbReference type="OrthoDB" id="113091at2759"/>
<keyword evidence="4" id="KW-1185">Reference proteome</keyword>
<accession>A0A9W6WR11</accession>
<feature type="compositionally biased region" description="Basic and acidic residues" evidence="2">
    <location>
        <begin position="893"/>
        <end position="903"/>
    </location>
</feature>
<name>A0A9W6WR11_9STRA</name>
<evidence type="ECO:0000256" key="2">
    <source>
        <dbReference type="SAM" id="MobiDB-lite"/>
    </source>
</evidence>
<proteinExistence type="predicted"/>
<comment type="caution">
    <text evidence="3">The sequence shown here is derived from an EMBL/GenBank/DDBJ whole genome shotgun (WGS) entry which is preliminary data.</text>
</comment>
<dbReference type="AlphaFoldDB" id="A0A9W6WR11"/>
<organism evidence="3 4">
    <name type="scientific">Phytophthora lilii</name>
    <dbReference type="NCBI Taxonomy" id="2077276"/>
    <lineage>
        <taxon>Eukaryota</taxon>
        <taxon>Sar</taxon>
        <taxon>Stramenopiles</taxon>
        <taxon>Oomycota</taxon>
        <taxon>Peronosporomycetes</taxon>
        <taxon>Peronosporales</taxon>
        <taxon>Peronosporaceae</taxon>
        <taxon>Phytophthora</taxon>
    </lineage>
</organism>
<feature type="compositionally biased region" description="Low complexity" evidence="2">
    <location>
        <begin position="849"/>
        <end position="863"/>
    </location>
</feature>
<evidence type="ECO:0000313" key="3">
    <source>
        <dbReference type="EMBL" id="GMF12683.1"/>
    </source>
</evidence>
<sequence length="903" mass="103868">MSASSQGDIEDEERRALEQELAAELAVLSAEDVGLGNGLAGDDDQSNGSNGKSEMDYVRLDLDMVLQQIANDELQIFRTRGSTTNECGSDRGTSSEVASSAFRLLLQSVERSDREFFQLYHEDLNEIRTSFLDATASASLSNEQELKEIGEVRAHEANYNLSELGRNSCEAVVSGILDDDNGAGKRVEEHTTAEPIQLINESHANLSADLTHSNSDLAERRPVPTNISELAMDISSWAEDHQNSTTRRQQSSTNDQAVQREFEEIAKRHEARESRRLKTQARCQKERDDATALLRQLQIELEAEEKQADAARREADEQLAMSIEEVWCRLYDAAMCKNQEIALMTLADQDSMFLRAEIVREQTQINAEIVNMTTADLAEQQRILNERQVQHQKQMALAQFHFGAVLVELVRHHEIQDRIRDQQKRRELRECVQMRAEEASMRRVLAEIRVLRDQQNRERDCTSMILEDKLASAVESLERAQRMRVKEQLLEEVCRDCMELEESRTRSAWMRIDDLDRIQRRNEERCRTAMEQEEDRCRCAWKYLVELAQADARERERLLDIRRQRILANVSAGFQTLDSVIKQHKLVMCLKAWKLAHAQSVEENWMRAIVADKAAKRIQIWHRSCQQRHQQFASVESLLVLEDISDDEEQPQVENDGGASTIKTTDCTVFVDSVNQEAALRLQSTFRGFHVRRKYANALALAHVVDEGNESFEAVDLDDLIELPPELEDGWENPVLPASAVLAQRYSPLKRQYSNYEDKFSQHIDNNREENYEMDDECLHDCSPITEADRTPKERNLAATLWNKIKRVKQRQQHAQLERNRQQDPVYRVQKLLNRKTNVGYASQHRHTSSNNQDSNSYSQNPQGGQKVVNMVSWSSPSNTKKKPKVKLPSLVERLRKQTMAER</sequence>
<dbReference type="PROSITE" id="PS50096">
    <property type="entry name" value="IQ"/>
    <property type="match status" value="1"/>
</dbReference>
<dbReference type="EMBL" id="BSXW01000129">
    <property type="protein sequence ID" value="GMF12683.1"/>
    <property type="molecule type" value="Genomic_DNA"/>
</dbReference>